<name>A0AAV7LTW9_PLEWA</name>
<proteinExistence type="predicted"/>
<gene>
    <name evidence="1" type="ORF">NDU88_006918</name>
</gene>
<accession>A0AAV7LTW9</accession>
<keyword evidence="2" id="KW-1185">Reference proteome</keyword>
<sequence length="153" mass="17700">MHCIGKKEKTANPRAMTSDNLSDVYTIEPKRARERMRSGSLEPSSLEPFLGKAFERYKRPVQRSQIGLRNTKTRWERDKNRLLSDRCARSKHLASQLALRERVRMRVMVVKRVLVLFMCSRGLGVCGTPKLDAGHARFRESTSPRRQKSFGPR</sequence>
<dbReference type="EMBL" id="JANPWB010000015">
    <property type="protein sequence ID" value="KAJ1093827.1"/>
    <property type="molecule type" value="Genomic_DNA"/>
</dbReference>
<comment type="caution">
    <text evidence="1">The sequence shown here is derived from an EMBL/GenBank/DDBJ whole genome shotgun (WGS) entry which is preliminary data.</text>
</comment>
<evidence type="ECO:0000313" key="1">
    <source>
        <dbReference type="EMBL" id="KAJ1093827.1"/>
    </source>
</evidence>
<evidence type="ECO:0000313" key="2">
    <source>
        <dbReference type="Proteomes" id="UP001066276"/>
    </source>
</evidence>
<protein>
    <submittedName>
        <fullName evidence="1">Uncharacterized protein</fullName>
    </submittedName>
</protein>
<reference evidence="1" key="1">
    <citation type="journal article" date="2022" name="bioRxiv">
        <title>Sequencing and chromosome-scale assembly of the giantPleurodeles waltlgenome.</title>
        <authorList>
            <person name="Brown T."/>
            <person name="Elewa A."/>
            <person name="Iarovenko S."/>
            <person name="Subramanian E."/>
            <person name="Araus A.J."/>
            <person name="Petzold A."/>
            <person name="Susuki M."/>
            <person name="Suzuki K.-i.T."/>
            <person name="Hayashi T."/>
            <person name="Toyoda A."/>
            <person name="Oliveira C."/>
            <person name="Osipova E."/>
            <person name="Leigh N.D."/>
            <person name="Simon A."/>
            <person name="Yun M.H."/>
        </authorList>
    </citation>
    <scope>NUCLEOTIDE SEQUENCE</scope>
    <source>
        <strain evidence="1">20211129_DDA</strain>
        <tissue evidence="1">Liver</tissue>
    </source>
</reference>
<dbReference type="AlphaFoldDB" id="A0AAV7LTW9"/>
<dbReference type="Proteomes" id="UP001066276">
    <property type="component" value="Chromosome 11"/>
</dbReference>
<organism evidence="1 2">
    <name type="scientific">Pleurodeles waltl</name>
    <name type="common">Iberian ribbed newt</name>
    <dbReference type="NCBI Taxonomy" id="8319"/>
    <lineage>
        <taxon>Eukaryota</taxon>
        <taxon>Metazoa</taxon>
        <taxon>Chordata</taxon>
        <taxon>Craniata</taxon>
        <taxon>Vertebrata</taxon>
        <taxon>Euteleostomi</taxon>
        <taxon>Amphibia</taxon>
        <taxon>Batrachia</taxon>
        <taxon>Caudata</taxon>
        <taxon>Salamandroidea</taxon>
        <taxon>Salamandridae</taxon>
        <taxon>Pleurodelinae</taxon>
        <taxon>Pleurodeles</taxon>
    </lineage>
</organism>